<feature type="transmembrane region" description="Helical" evidence="2">
    <location>
        <begin position="55"/>
        <end position="74"/>
    </location>
</feature>
<keyword evidence="2" id="KW-0472">Membrane</keyword>
<keyword evidence="2" id="KW-1133">Transmembrane helix</keyword>
<proteinExistence type="predicted"/>
<feature type="domain" description="VanZ-like" evidence="3">
    <location>
        <begin position="53"/>
        <end position="130"/>
    </location>
</feature>
<dbReference type="EMBL" id="JACHXO010000006">
    <property type="protein sequence ID" value="MBB3195897.1"/>
    <property type="molecule type" value="Genomic_DNA"/>
</dbReference>
<feature type="region of interest" description="Disordered" evidence="1">
    <location>
        <begin position="365"/>
        <end position="408"/>
    </location>
</feature>
<feature type="transmembrane region" description="Helical" evidence="2">
    <location>
        <begin position="270"/>
        <end position="293"/>
    </location>
</feature>
<protein>
    <submittedName>
        <fullName evidence="4">VanZ family protein</fullName>
    </submittedName>
</protein>
<gene>
    <name evidence="4" type="ORF">FHS28_003307</name>
</gene>
<feature type="transmembrane region" description="Helical" evidence="2">
    <location>
        <begin position="216"/>
        <end position="236"/>
    </location>
</feature>
<feature type="transmembrane region" description="Helical" evidence="2">
    <location>
        <begin position="300"/>
        <end position="318"/>
    </location>
</feature>
<evidence type="ECO:0000259" key="3">
    <source>
        <dbReference type="Pfam" id="PF04892"/>
    </source>
</evidence>
<sequence length="408" mass="44252">MDHRRSSATWLALGYLVLVVYASLYPFWPWRLPPSLPWPGVIGLPWPRYWSRFDLWTNVVGYAPLGFLCFSAVLRSGKGAGGGLLLVGVGLPLLSFGMETLQYFLPGRVPSLADFLLNSAGAWLGGLIAWGLHRFGGLQRWTGWRERWFVPHSAGALALLAVWPVGLLYPAPVPLGLGQLFPRLRELAEQVLAGTPWELLPDESVMDLPLPPGLEAIAIAMGLLAPCLLALSVARAGWLRRMLLVVGAGVLGLATTAFSTVLNFGPDHAWAWFTVTTWPGLLIGGVLALLAALMSRRANAAWGLVVLTALIALMSEAPADPYLAESLQAWEQGRFVNLYGLAQWVGWLWPFTALAWLLYGVTQSQSDSSPSPLRSRLDTPAGDAPGRDPRDISHTSRAGENPDPTMAP</sequence>
<comment type="caution">
    <text evidence="4">The sequence shown here is derived from an EMBL/GenBank/DDBJ whole genome shotgun (WGS) entry which is preliminary data.</text>
</comment>
<feature type="transmembrane region" description="Helical" evidence="2">
    <location>
        <begin position="338"/>
        <end position="359"/>
    </location>
</feature>
<feature type="transmembrane region" description="Helical" evidence="2">
    <location>
        <begin position="81"/>
        <end position="104"/>
    </location>
</feature>
<feature type="transmembrane region" description="Helical" evidence="2">
    <location>
        <begin position="243"/>
        <end position="264"/>
    </location>
</feature>
<accession>A0ABR6GW37</accession>
<dbReference type="RefSeq" id="WP_088453509.1">
    <property type="nucleotide sequence ID" value="NZ_JACHXO010000006.1"/>
</dbReference>
<keyword evidence="2" id="KW-0812">Transmembrane</keyword>
<name>A0ABR6GW37_9BURK</name>
<reference evidence="4 5" key="1">
    <citation type="submission" date="2020-08" db="EMBL/GenBank/DDBJ databases">
        <title>Genomic Encyclopedia of Type Strains, Phase III (KMG-III): the genomes of soil and plant-associated and newly described type strains.</title>
        <authorList>
            <person name="Whitman W."/>
        </authorList>
    </citation>
    <scope>NUCLEOTIDE SEQUENCE [LARGE SCALE GENOMIC DNA]</scope>
    <source>
        <strain evidence="4 5">CECT 7247</strain>
    </source>
</reference>
<feature type="transmembrane region" description="Helical" evidence="2">
    <location>
        <begin position="148"/>
        <end position="169"/>
    </location>
</feature>
<dbReference type="Pfam" id="PF04892">
    <property type="entry name" value="VanZ"/>
    <property type="match status" value="1"/>
</dbReference>
<dbReference type="Proteomes" id="UP000574369">
    <property type="component" value="Unassembled WGS sequence"/>
</dbReference>
<feature type="transmembrane region" description="Helical" evidence="2">
    <location>
        <begin position="7"/>
        <end position="28"/>
    </location>
</feature>
<evidence type="ECO:0000313" key="4">
    <source>
        <dbReference type="EMBL" id="MBB3195897.1"/>
    </source>
</evidence>
<dbReference type="InterPro" id="IPR006976">
    <property type="entry name" value="VanZ-like"/>
</dbReference>
<organism evidence="4 5">
    <name type="scientific">Roseateles terrae</name>
    <dbReference type="NCBI Taxonomy" id="431060"/>
    <lineage>
        <taxon>Bacteria</taxon>
        <taxon>Pseudomonadati</taxon>
        <taxon>Pseudomonadota</taxon>
        <taxon>Betaproteobacteria</taxon>
        <taxon>Burkholderiales</taxon>
        <taxon>Sphaerotilaceae</taxon>
        <taxon>Roseateles</taxon>
    </lineage>
</organism>
<feature type="transmembrane region" description="Helical" evidence="2">
    <location>
        <begin position="116"/>
        <end position="136"/>
    </location>
</feature>
<feature type="compositionally biased region" description="Basic and acidic residues" evidence="1">
    <location>
        <begin position="385"/>
        <end position="394"/>
    </location>
</feature>
<evidence type="ECO:0000256" key="1">
    <source>
        <dbReference type="SAM" id="MobiDB-lite"/>
    </source>
</evidence>
<evidence type="ECO:0000313" key="5">
    <source>
        <dbReference type="Proteomes" id="UP000574369"/>
    </source>
</evidence>
<evidence type="ECO:0000256" key="2">
    <source>
        <dbReference type="SAM" id="Phobius"/>
    </source>
</evidence>
<keyword evidence="5" id="KW-1185">Reference proteome</keyword>
<feature type="compositionally biased region" description="Low complexity" evidence="1">
    <location>
        <begin position="365"/>
        <end position="374"/>
    </location>
</feature>